<dbReference type="CDD" id="cd00090">
    <property type="entry name" value="HTH_ARSR"/>
    <property type="match status" value="1"/>
</dbReference>
<comment type="caution">
    <text evidence="5">The sequence shown here is derived from an EMBL/GenBank/DDBJ whole genome shotgun (WGS) entry which is preliminary data.</text>
</comment>
<dbReference type="Gene3D" id="1.10.10.10">
    <property type="entry name" value="Winged helix-like DNA-binding domain superfamily/Winged helix DNA-binding domain"/>
    <property type="match status" value="1"/>
</dbReference>
<dbReference type="RefSeq" id="WP_149839227.1">
    <property type="nucleotide sequence ID" value="NZ_VUOC01000003.1"/>
</dbReference>
<dbReference type="InterPro" id="IPR036388">
    <property type="entry name" value="WH-like_DNA-bd_sf"/>
</dbReference>
<organism evidence="5 6">
    <name type="scientific">Chitinophaga agrisoli</name>
    <dbReference type="NCBI Taxonomy" id="2607653"/>
    <lineage>
        <taxon>Bacteria</taxon>
        <taxon>Pseudomonadati</taxon>
        <taxon>Bacteroidota</taxon>
        <taxon>Chitinophagia</taxon>
        <taxon>Chitinophagales</taxon>
        <taxon>Chitinophagaceae</taxon>
        <taxon>Chitinophaga</taxon>
    </lineage>
</organism>
<evidence type="ECO:0000313" key="5">
    <source>
        <dbReference type="EMBL" id="KAA2241720.1"/>
    </source>
</evidence>
<evidence type="ECO:0000256" key="3">
    <source>
        <dbReference type="ARBA" id="ARBA00023163"/>
    </source>
</evidence>
<dbReference type="EMBL" id="VUOC01000003">
    <property type="protein sequence ID" value="KAA2241720.1"/>
    <property type="molecule type" value="Genomic_DNA"/>
</dbReference>
<dbReference type="PANTHER" id="PTHR43132">
    <property type="entry name" value="ARSENICAL RESISTANCE OPERON REPRESSOR ARSR-RELATED"/>
    <property type="match status" value="1"/>
</dbReference>
<dbReference type="GO" id="GO:0003700">
    <property type="term" value="F:DNA-binding transcription factor activity"/>
    <property type="evidence" value="ECO:0007669"/>
    <property type="project" value="InterPro"/>
</dbReference>
<evidence type="ECO:0000313" key="6">
    <source>
        <dbReference type="Proteomes" id="UP000324611"/>
    </source>
</evidence>
<dbReference type="InterPro" id="IPR011991">
    <property type="entry name" value="ArsR-like_HTH"/>
</dbReference>
<dbReference type="PROSITE" id="PS50987">
    <property type="entry name" value="HTH_ARSR_2"/>
    <property type="match status" value="1"/>
</dbReference>
<keyword evidence="6" id="KW-1185">Reference proteome</keyword>
<reference evidence="5 6" key="2">
    <citation type="submission" date="2019-09" db="EMBL/GenBank/DDBJ databases">
        <authorList>
            <person name="Jin C."/>
        </authorList>
    </citation>
    <scope>NUCLEOTIDE SEQUENCE [LARGE SCALE GENOMIC DNA]</scope>
    <source>
        <strain evidence="5 6">BN140078</strain>
    </source>
</reference>
<protein>
    <submittedName>
        <fullName evidence="5">Winged helix-turn-helix transcriptional regulator</fullName>
    </submittedName>
</protein>
<dbReference type="SUPFAM" id="SSF46785">
    <property type="entry name" value="Winged helix' DNA-binding domain"/>
    <property type="match status" value="1"/>
</dbReference>
<accession>A0A5B2VSU1</accession>
<dbReference type="InterPro" id="IPR001845">
    <property type="entry name" value="HTH_ArsR_DNA-bd_dom"/>
</dbReference>
<proteinExistence type="predicted"/>
<name>A0A5B2VSU1_9BACT</name>
<keyword evidence="3" id="KW-0804">Transcription</keyword>
<dbReference type="PANTHER" id="PTHR43132:SF6">
    <property type="entry name" value="HTH-TYPE TRANSCRIPTIONAL REPRESSOR CZRA"/>
    <property type="match status" value="1"/>
</dbReference>
<dbReference type="NCBIfam" id="NF033788">
    <property type="entry name" value="HTH_metalloreg"/>
    <property type="match status" value="1"/>
</dbReference>
<gene>
    <name evidence="5" type="ORF">F0L74_17755</name>
</gene>
<keyword evidence="2" id="KW-0238">DNA-binding</keyword>
<dbReference type="AlphaFoldDB" id="A0A5B2VSU1"/>
<dbReference type="PRINTS" id="PR00778">
    <property type="entry name" value="HTHARSR"/>
</dbReference>
<evidence type="ECO:0000256" key="2">
    <source>
        <dbReference type="ARBA" id="ARBA00023125"/>
    </source>
</evidence>
<dbReference type="SMART" id="SM00418">
    <property type="entry name" value="HTH_ARSR"/>
    <property type="match status" value="1"/>
</dbReference>
<evidence type="ECO:0000256" key="1">
    <source>
        <dbReference type="ARBA" id="ARBA00023015"/>
    </source>
</evidence>
<dbReference type="InterPro" id="IPR051011">
    <property type="entry name" value="Metal_resp_trans_reg"/>
</dbReference>
<dbReference type="Proteomes" id="UP000324611">
    <property type="component" value="Unassembled WGS sequence"/>
</dbReference>
<keyword evidence="1" id="KW-0805">Transcription regulation</keyword>
<dbReference type="Pfam" id="PF01022">
    <property type="entry name" value="HTH_5"/>
    <property type="match status" value="1"/>
</dbReference>
<dbReference type="InterPro" id="IPR036390">
    <property type="entry name" value="WH_DNA-bd_sf"/>
</dbReference>
<dbReference type="GO" id="GO:0003677">
    <property type="term" value="F:DNA binding"/>
    <property type="evidence" value="ECO:0007669"/>
    <property type="project" value="UniProtKB-KW"/>
</dbReference>
<feature type="domain" description="HTH arsR-type" evidence="4">
    <location>
        <begin position="2"/>
        <end position="94"/>
    </location>
</feature>
<reference evidence="5 6" key="1">
    <citation type="submission" date="2019-09" db="EMBL/GenBank/DDBJ databases">
        <title>Chitinophaga ginsengihumi sp. nov., isolated from soil of ginseng rhizosphere.</title>
        <authorList>
            <person name="Lee J."/>
        </authorList>
    </citation>
    <scope>NUCLEOTIDE SEQUENCE [LARGE SCALE GENOMIC DNA]</scope>
    <source>
        <strain evidence="5 6">BN140078</strain>
    </source>
</reference>
<sequence>MNALLDFKKIEKISKALGDCYRLKIIEAIRKEQDWMQCGDIVDMLRLSQSTVSHHLKQLTDAELLIAERDGRKTRYMLNKDVFAGFAKFIQAYD</sequence>
<evidence type="ECO:0000259" key="4">
    <source>
        <dbReference type="PROSITE" id="PS50987"/>
    </source>
</evidence>